<dbReference type="PANTHER" id="PTHR42685">
    <property type="entry name" value="GERANYLGERANYL DIPHOSPHATE REDUCTASE"/>
    <property type="match status" value="1"/>
</dbReference>
<protein>
    <submittedName>
        <fullName evidence="2">Geranylgeranyl reductase</fullName>
    </submittedName>
</protein>
<organism evidence="2 3">
    <name type="scientific">Desulfosarcina widdelii</name>
    <dbReference type="NCBI Taxonomy" id="947919"/>
    <lineage>
        <taxon>Bacteria</taxon>
        <taxon>Pseudomonadati</taxon>
        <taxon>Thermodesulfobacteriota</taxon>
        <taxon>Desulfobacteria</taxon>
        <taxon>Desulfobacterales</taxon>
        <taxon>Desulfosarcinaceae</taxon>
        <taxon>Desulfosarcina</taxon>
    </lineage>
</organism>
<name>A0A5K7YWX9_9BACT</name>
<evidence type="ECO:0000313" key="2">
    <source>
        <dbReference type="EMBL" id="BBO72905.1"/>
    </source>
</evidence>
<dbReference type="EMBL" id="AP021875">
    <property type="protein sequence ID" value="BBO72905.1"/>
    <property type="molecule type" value="Genomic_DNA"/>
</dbReference>
<accession>A0A5K7YWX9</accession>
<dbReference type="OrthoDB" id="9799983at2"/>
<dbReference type="AlphaFoldDB" id="A0A5K7YWX9"/>
<dbReference type="GO" id="GO:0016628">
    <property type="term" value="F:oxidoreductase activity, acting on the CH-CH group of donors, NAD or NADP as acceptor"/>
    <property type="evidence" value="ECO:0007669"/>
    <property type="project" value="InterPro"/>
</dbReference>
<dbReference type="NCBIfam" id="TIGR02032">
    <property type="entry name" value="GG-red-SF"/>
    <property type="match status" value="1"/>
</dbReference>
<sequence length="367" mass="40267">MKTDVVVVGAGPAGCAAAHDLALQGIRVRLLDRVEFPRKKVCAGGLTVKARRALPYSAEPVVQRTVSSLAVSCRMRRQRFFTGKDPICHMVDRSAFDFFCLQKTVAAGAVFKIVNRIESIVETRGIVTMNTDFGPIRCRYLIGADGVHSRVRLLTGRFKAIRFGFGIEGIVKDLPDNDPGMGFDFDKVCGGYGWVFPKKDHINVGLYTQRWPARIRRQDLADYASRRLGGAPPEQVSGYRLGMGGWRYWPGRGRVLLAGDAAGLVDPLLGEGLYHAIVSGRKAARAVTDAMDTGCDACRSYGFALAPIQRELLFARFAAAVFYRLPDMGYSLLTSPAARIPLMGGFARGMTLLDLVLNGVRFWIGRI</sequence>
<evidence type="ECO:0000259" key="1">
    <source>
        <dbReference type="Pfam" id="PF01494"/>
    </source>
</evidence>
<dbReference type="PANTHER" id="PTHR42685:SF22">
    <property type="entry name" value="CONDITIONED MEDIUM FACTOR RECEPTOR 1"/>
    <property type="match status" value="1"/>
</dbReference>
<dbReference type="Pfam" id="PF01494">
    <property type="entry name" value="FAD_binding_3"/>
    <property type="match status" value="1"/>
</dbReference>
<keyword evidence="3" id="KW-1185">Reference proteome</keyword>
<dbReference type="PRINTS" id="PR00420">
    <property type="entry name" value="RNGMNOXGNASE"/>
</dbReference>
<gene>
    <name evidence="2" type="ORF">DSCW_03220</name>
</gene>
<evidence type="ECO:0000313" key="3">
    <source>
        <dbReference type="Proteomes" id="UP000427769"/>
    </source>
</evidence>
<dbReference type="Gene3D" id="3.50.50.60">
    <property type="entry name" value="FAD/NAD(P)-binding domain"/>
    <property type="match status" value="1"/>
</dbReference>
<dbReference type="SUPFAM" id="SSF51905">
    <property type="entry name" value="FAD/NAD(P)-binding domain"/>
    <property type="match status" value="1"/>
</dbReference>
<dbReference type="RefSeq" id="WP_155302069.1">
    <property type="nucleotide sequence ID" value="NZ_AP021875.1"/>
</dbReference>
<dbReference type="KEGG" id="dwd:DSCW_03220"/>
<dbReference type="GO" id="GO:0071949">
    <property type="term" value="F:FAD binding"/>
    <property type="evidence" value="ECO:0007669"/>
    <property type="project" value="InterPro"/>
</dbReference>
<feature type="domain" description="FAD-binding" evidence="1">
    <location>
        <begin position="2"/>
        <end position="47"/>
    </location>
</feature>
<dbReference type="InterPro" id="IPR036188">
    <property type="entry name" value="FAD/NAD-bd_sf"/>
</dbReference>
<dbReference type="InterPro" id="IPR050407">
    <property type="entry name" value="Geranylgeranyl_reductase"/>
</dbReference>
<dbReference type="InterPro" id="IPR011777">
    <property type="entry name" value="Geranylgeranyl_Rdtase_fam"/>
</dbReference>
<dbReference type="InterPro" id="IPR002938">
    <property type="entry name" value="FAD-bd"/>
</dbReference>
<dbReference type="Proteomes" id="UP000427769">
    <property type="component" value="Chromosome"/>
</dbReference>
<proteinExistence type="predicted"/>
<reference evidence="2 3" key="1">
    <citation type="submission" date="2019-11" db="EMBL/GenBank/DDBJ databases">
        <title>Comparative genomics of hydrocarbon-degrading Desulfosarcina strains.</title>
        <authorList>
            <person name="Watanabe M."/>
            <person name="Kojima H."/>
            <person name="Fukui M."/>
        </authorList>
    </citation>
    <scope>NUCLEOTIDE SEQUENCE [LARGE SCALE GENOMIC DNA]</scope>
    <source>
        <strain evidence="2 3">PP31</strain>
    </source>
</reference>